<sequence length="669" mass="78734">MCVIGALVTRPQACYPRQFYRLHLYERPLKEHPKKSFPKMDNFEEIENAYKEIEEEIIRTVDELSGCNYLKIKDEVIMPHMSDILINKIILLNKHINDNSNAEEFEKRVTNEKVMQINDKLIYLLCDYYINKKEIDNLINFTTSNENYFNVLPQAKTAKLIRNIVEKISKKIRNISTLYIIFKKYMNWAYEKKRNFLRCRIEVKIIILFILKQKYKTALSLIERLLKEVKKVDDKTLLLELYIVETKIYMLLKNSTKMKASLTFAKNIANTINTAIYINSEIDLLSGILFIYEKDYRSAYIYLYECYETLYTYIYNSHNNTLDFLSKKHNDFYSVIIHNIINTSTISSQNKTKSISQISPFLLSFYTFYEYYDSSNSVINIDEANITSNNVNLIYSDMICKISSSYHQLDEEKIYCITNPIELNYELIQKLTLDNYGNLLESNARVNKYSSTPNEESVFNGNSVENSIFIFPENNSLCGNFGLNLNIENLKIIVPLKYMLLCKILEENNRKDINNILCENNKLNYIPNKEIQILLDISKCYENRSLDVFEKIIKVNIFLINVDKVIYNYLKELYELLLEKNILKIIEAYSCIDLNYIGQKLNLDLNKIISKLSEMILDKKLNATLDQNIGILILYDDMPETKMYQNVLEIINNLTESVDILYQKAQLTI</sequence>
<dbReference type="AlphaFoldDB" id="A0A1A8ZTJ7"/>
<accession>A0A1A8ZTJ7</accession>
<reference evidence="4" key="1">
    <citation type="submission" date="2016-05" db="EMBL/GenBank/DDBJ databases">
        <authorList>
            <person name="Lavstsen T."/>
            <person name="Jespersen J.S."/>
        </authorList>
    </citation>
    <scope>NUCLEOTIDE SEQUENCE [LARGE SCALE GENOMIC DNA]</scope>
</reference>
<dbReference type="SMART" id="SM00088">
    <property type="entry name" value="PINT"/>
    <property type="match status" value="1"/>
</dbReference>
<dbReference type="PANTHER" id="PTHR10678">
    <property type="entry name" value="26S PROTEASOME NON-ATPASE REGULATORY SUBUNIT 11/COP9 SIGNALOSOME COMPLEX SUBUNIT 2"/>
    <property type="match status" value="1"/>
</dbReference>
<keyword evidence="2 4" id="KW-0647">Proteasome</keyword>
<dbReference type="EMBL" id="FLRD01001153">
    <property type="protein sequence ID" value="SBT56690.1"/>
    <property type="molecule type" value="Genomic_DNA"/>
</dbReference>
<evidence type="ECO:0000313" key="6">
    <source>
        <dbReference type="Proteomes" id="UP000078550"/>
    </source>
</evidence>
<evidence type="ECO:0000313" key="7">
    <source>
        <dbReference type="Proteomes" id="UP000078555"/>
    </source>
</evidence>
<dbReference type="InterPro" id="IPR050871">
    <property type="entry name" value="26S_Proteasome/COP9_Components"/>
</dbReference>
<dbReference type="Pfam" id="PF01399">
    <property type="entry name" value="PCI"/>
    <property type="match status" value="1"/>
</dbReference>
<name>A0A1A8ZTJ7_PLAOA</name>
<dbReference type="InterPro" id="IPR040773">
    <property type="entry name" value="Rpn6_N"/>
</dbReference>
<evidence type="ECO:0000313" key="4">
    <source>
        <dbReference type="EMBL" id="SBT47197.1"/>
    </source>
</evidence>
<organism evidence="4 6">
    <name type="scientific">Plasmodium ovale wallikeri</name>
    <dbReference type="NCBI Taxonomy" id="864142"/>
    <lineage>
        <taxon>Eukaryota</taxon>
        <taxon>Sar</taxon>
        <taxon>Alveolata</taxon>
        <taxon>Apicomplexa</taxon>
        <taxon>Aconoidasida</taxon>
        <taxon>Haemosporida</taxon>
        <taxon>Plasmodiidae</taxon>
        <taxon>Plasmodium</taxon>
        <taxon>Plasmodium (Plasmodium)</taxon>
    </lineage>
</organism>
<evidence type="ECO:0000313" key="5">
    <source>
        <dbReference type="EMBL" id="SBT56690.1"/>
    </source>
</evidence>
<gene>
    <name evidence="5" type="ORF">POVWA1_077800</name>
    <name evidence="4" type="ORF">POVWA2_053550</name>
</gene>
<evidence type="ECO:0000256" key="1">
    <source>
        <dbReference type="ARBA" id="ARBA00007454"/>
    </source>
</evidence>
<feature type="domain" description="PCI" evidence="3">
    <location>
        <begin position="467"/>
        <end position="639"/>
    </location>
</feature>
<dbReference type="GO" id="GO:0000502">
    <property type="term" value="C:proteasome complex"/>
    <property type="evidence" value="ECO:0007669"/>
    <property type="project" value="UniProtKB-KW"/>
</dbReference>
<dbReference type="EMBL" id="FLRE01000187">
    <property type="protein sequence ID" value="SBT47197.1"/>
    <property type="molecule type" value="Genomic_DNA"/>
</dbReference>
<protein>
    <submittedName>
        <fullName evidence="4">26S proteasome regulatory subunit RPN6, putative (RPN6)</fullName>
    </submittedName>
</protein>
<comment type="similarity">
    <text evidence="1">Belongs to the proteasome subunit S9 family.</text>
</comment>
<dbReference type="SUPFAM" id="SSF46785">
    <property type="entry name" value="Winged helix' DNA-binding domain"/>
    <property type="match status" value="1"/>
</dbReference>
<proteinExistence type="inferred from homology"/>
<evidence type="ECO:0000259" key="3">
    <source>
        <dbReference type="PROSITE" id="PS50250"/>
    </source>
</evidence>
<dbReference type="InterPro" id="IPR000717">
    <property type="entry name" value="PCI_dom"/>
</dbReference>
<dbReference type="Proteomes" id="UP000078555">
    <property type="component" value="Unassembled WGS sequence"/>
</dbReference>
<dbReference type="FunFam" id="1.25.40.570:FF:000015">
    <property type="entry name" value="26S proteasome regulatory subunit RPN6"/>
    <property type="match status" value="1"/>
</dbReference>
<dbReference type="Gene3D" id="1.25.40.570">
    <property type="match status" value="2"/>
</dbReference>
<dbReference type="PROSITE" id="PS50250">
    <property type="entry name" value="PCI"/>
    <property type="match status" value="1"/>
</dbReference>
<dbReference type="Proteomes" id="UP000078550">
    <property type="component" value="Unassembled WGS sequence"/>
</dbReference>
<dbReference type="InterPro" id="IPR036390">
    <property type="entry name" value="WH_DNA-bd_sf"/>
</dbReference>
<keyword evidence="7" id="KW-1185">Reference proteome</keyword>
<evidence type="ECO:0000256" key="2">
    <source>
        <dbReference type="ARBA" id="ARBA00022942"/>
    </source>
</evidence>
<dbReference type="Pfam" id="PF18055">
    <property type="entry name" value="RPN6_N"/>
    <property type="match status" value="1"/>
</dbReference>
<reference evidence="6 7" key="2">
    <citation type="submission" date="2016-05" db="EMBL/GenBank/DDBJ databases">
        <authorList>
            <person name="Naeem Raeece"/>
        </authorList>
    </citation>
    <scope>NUCLEOTIDE SEQUENCE [LARGE SCALE GENOMIC DNA]</scope>
</reference>